<feature type="transmembrane region" description="Helical" evidence="9">
    <location>
        <begin position="69"/>
        <end position="88"/>
    </location>
</feature>
<dbReference type="GO" id="GO:0046872">
    <property type="term" value="F:metal ion binding"/>
    <property type="evidence" value="ECO:0007669"/>
    <property type="project" value="UniProtKB-KW"/>
</dbReference>
<dbReference type="GO" id="GO:0005886">
    <property type="term" value="C:plasma membrane"/>
    <property type="evidence" value="ECO:0007669"/>
    <property type="project" value="UniProtKB-SubCell"/>
</dbReference>
<comment type="caution">
    <text evidence="11">The sequence shown here is derived from an EMBL/GenBank/DDBJ whole genome shotgun (WGS) entry which is preliminary data.</text>
</comment>
<comment type="subcellular location">
    <subcellularLocation>
        <location evidence="1">Cell membrane</location>
        <topology evidence="1">Multi-pass membrane protein</topology>
    </subcellularLocation>
</comment>
<evidence type="ECO:0000256" key="1">
    <source>
        <dbReference type="ARBA" id="ARBA00004651"/>
    </source>
</evidence>
<dbReference type="Proteomes" id="UP000017081">
    <property type="component" value="Unassembled WGS sequence"/>
</dbReference>
<evidence type="ECO:0000256" key="3">
    <source>
        <dbReference type="ARBA" id="ARBA00022692"/>
    </source>
</evidence>
<dbReference type="PANTHER" id="PTHR47371">
    <property type="entry name" value="LIPOTEICHOIC ACID SYNTHASE"/>
    <property type="match status" value="1"/>
</dbReference>
<feature type="binding site" evidence="7">
    <location>
        <position position="434"/>
    </location>
    <ligand>
        <name>substrate</name>
    </ligand>
</feature>
<dbReference type="Gene3D" id="3.30.1120.80">
    <property type="match status" value="1"/>
</dbReference>
<gene>
    <name evidence="11" type="ORF">HMPREF0202_02080</name>
</gene>
<evidence type="ECO:0000256" key="5">
    <source>
        <dbReference type="ARBA" id="ARBA00023136"/>
    </source>
</evidence>
<dbReference type="STRING" id="1319815.HMPREF0202_02080"/>
<evidence type="ECO:0000313" key="12">
    <source>
        <dbReference type="Proteomes" id="UP000017081"/>
    </source>
</evidence>
<dbReference type="AlphaFoldDB" id="U7V926"/>
<keyword evidence="2" id="KW-1003">Cell membrane</keyword>
<proteinExistence type="predicted"/>
<feature type="domain" description="Sulfatase N-terminal" evidence="10">
    <location>
        <begin position="271"/>
        <end position="543"/>
    </location>
</feature>
<feature type="transmembrane region" description="Helical" evidence="9">
    <location>
        <begin position="39"/>
        <end position="57"/>
    </location>
</feature>
<keyword evidence="3 9" id="KW-0812">Transmembrane</keyword>
<feature type="binding site" evidence="8">
    <location>
        <position position="278"/>
    </location>
    <ligand>
        <name>Mn(2+)</name>
        <dbReference type="ChEBI" id="CHEBI:29035"/>
    </ligand>
</feature>
<evidence type="ECO:0000256" key="8">
    <source>
        <dbReference type="PIRSR" id="PIRSR005091-3"/>
    </source>
</evidence>
<dbReference type="InterPro" id="IPR050448">
    <property type="entry name" value="OpgB/LTA_synthase_biosynth"/>
</dbReference>
<keyword evidence="7" id="KW-0464">Manganese</keyword>
<keyword evidence="12" id="KW-1185">Reference proteome</keyword>
<evidence type="ECO:0000256" key="9">
    <source>
        <dbReference type="SAM" id="Phobius"/>
    </source>
</evidence>
<dbReference type="EMBL" id="AXZF01000090">
    <property type="protein sequence ID" value="ERT68026.1"/>
    <property type="molecule type" value="Genomic_DNA"/>
</dbReference>
<feature type="binding site" evidence="8">
    <location>
        <position position="492"/>
    </location>
    <ligand>
        <name>Mn(2+)</name>
        <dbReference type="ChEBI" id="CHEBI:29035"/>
    </ligand>
</feature>
<feature type="binding site" evidence="8">
    <location>
        <position position="491"/>
    </location>
    <ligand>
        <name>Mn(2+)</name>
        <dbReference type="ChEBI" id="CHEBI:29035"/>
    </ligand>
</feature>
<sequence length="632" mass="72483">MMVISRIYFLYRTFPKEIKIPKEIIYEGFKVGWIFDNSIIGSFTVITSLLFIIFYILNKKNYRVAKNIYIIPTSILFLIICSLSFGNVEYFREFGFNVNSSILNYFGDTNEIVATFFSGNDYNPITNLSIILILTIGFIKLTKKNLEKINLRFDFFGNLKTMVSILVIITLGVFSSRGGFSEAVLDWGRGYYSEYSYMNQFAINPIFSLGRSYYNLKKEQRKGRALERTFSIDELKYNIREIVKDQQAQYISDKNPLLRVTDTQKNQKNYNVVIVLMESFMSKYIGAQGAEIDLTPNFNKLAKEGVLFNNFYATGTRSNRGIASVTVSYPSPKVISVTKEFTAGQKSFYSLPKILKERGYETSFIYGGDAEFDNMAGFLKLNGVDNIIDEKNFSKDDKTIKWGVPDNKLFEKSIDYLNNLKKPFFATIFTLSNHAPYDIDSNYKLFKNNEFGELTNRLNAFHFADIALGQFIEKVKKQGWAKNTIFVFVADHGFKTDSNFDLNWENFKIPLLLWSPGNIFNPEIKDITSSQVDILPTVMGVLGGAYKNSSWGKNLFTVSQESSYAYIVQNNFYGVIKDNLLLIDGDGVKPKLVDMKKGEYLEEGDLLNKLHQVTRTYLELETYQLKNGTFAD</sequence>
<reference evidence="11 12" key="1">
    <citation type="submission" date="2013-08" db="EMBL/GenBank/DDBJ databases">
        <authorList>
            <person name="Weinstock G."/>
            <person name="Sodergren E."/>
            <person name="Wylie T."/>
            <person name="Fulton L."/>
            <person name="Fulton R."/>
            <person name="Fronick C."/>
            <person name="O'Laughlin M."/>
            <person name="Godfrey J."/>
            <person name="Miner T."/>
            <person name="Herter B."/>
            <person name="Appelbaum E."/>
            <person name="Cordes M."/>
            <person name="Lek S."/>
            <person name="Wollam A."/>
            <person name="Pepin K.H."/>
            <person name="Palsikar V.B."/>
            <person name="Mitreva M."/>
            <person name="Wilson R.K."/>
        </authorList>
    </citation>
    <scope>NUCLEOTIDE SEQUENCE [LARGE SCALE GENOMIC DNA]</scope>
    <source>
        <strain evidence="11 12">ATCC BAA-474</strain>
    </source>
</reference>
<dbReference type="eggNOG" id="COG1368">
    <property type="taxonomic scope" value="Bacteria"/>
</dbReference>
<dbReference type="CDD" id="cd16015">
    <property type="entry name" value="LTA_synthase"/>
    <property type="match status" value="1"/>
</dbReference>
<dbReference type="HOGENOM" id="CLU_014653_3_1_0"/>
<accession>U7V926</accession>
<dbReference type="InterPro" id="IPR017850">
    <property type="entry name" value="Alkaline_phosphatase_core_sf"/>
</dbReference>
<dbReference type="Gene3D" id="3.40.720.10">
    <property type="entry name" value="Alkaline Phosphatase, subunit A"/>
    <property type="match status" value="1"/>
</dbReference>
<keyword evidence="5 9" id="KW-0472">Membrane</keyword>
<evidence type="ECO:0000256" key="2">
    <source>
        <dbReference type="ARBA" id="ARBA00022475"/>
    </source>
</evidence>
<dbReference type="Pfam" id="PF00884">
    <property type="entry name" value="Sulfatase"/>
    <property type="match status" value="1"/>
</dbReference>
<dbReference type="PIRSF" id="PIRSF005091">
    <property type="entry name" value="Mmb_sulf_HI1246"/>
    <property type="match status" value="1"/>
</dbReference>
<evidence type="ECO:0000259" key="10">
    <source>
        <dbReference type="Pfam" id="PF00884"/>
    </source>
</evidence>
<protein>
    <submittedName>
        <fullName evidence="11">Arylsulfatase</fullName>
    </submittedName>
</protein>
<dbReference type="InterPro" id="IPR012160">
    <property type="entry name" value="LtaS-like"/>
</dbReference>
<feature type="active site" evidence="6">
    <location>
        <position position="318"/>
    </location>
</feature>
<evidence type="ECO:0000313" key="11">
    <source>
        <dbReference type="EMBL" id="ERT68026.1"/>
    </source>
</evidence>
<organism evidence="11 12">
    <name type="scientific">Cetobacterium somerae ATCC BAA-474</name>
    <dbReference type="NCBI Taxonomy" id="1319815"/>
    <lineage>
        <taxon>Bacteria</taxon>
        <taxon>Fusobacteriati</taxon>
        <taxon>Fusobacteriota</taxon>
        <taxon>Fusobacteriia</taxon>
        <taxon>Fusobacteriales</taxon>
        <taxon>Fusobacteriaceae</taxon>
        <taxon>Cetobacterium</taxon>
    </lineage>
</organism>
<feature type="transmembrane region" description="Helical" evidence="9">
    <location>
        <begin position="155"/>
        <end position="175"/>
    </location>
</feature>
<evidence type="ECO:0000256" key="7">
    <source>
        <dbReference type="PIRSR" id="PIRSR005091-2"/>
    </source>
</evidence>
<name>U7V926_9FUSO</name>
<dbReference type="PANTHER" id="PTHR47371:SF3">
    <property type="entry name" value="PHOSPHOGLYCEROL TRANSFERASE I"/>
    <property type="match status" value="1"/>
</dbReference>
<keyword evidence="4 9" id="KW-1133">Transmembrane helix</keyword>
<evidence type="ECO:0000256" key="6">
    <source>
        <dbReference type="PIRSR" id="PIRSR005091-1"/>
    </source>
</evidence>
<feature type="transmembrane region" description="Helical" evidence="9">
    <location>
        <begin position="125"/>
        <end position="143"/>
    </location>
</feature>
<dbReference type="InterPro" id="IPR000917">
    <property type="entry name" value="Sulfatase_N"/>
</dbReference>
<evidence type="ECO:0000256" key="4">
    <source>
        <dbReference type="ARBA" id="ARBA00022989"/>
    </source>
</evidence>
<dbReference type="SUPFAM" id="SSF53649">
    <property type="entry name" value="Alkaline phosphatase-like"/>
    <property type="match status" value="1"/>
</dbReference>
<keyword evidence="7" id="KW-0479">Metal-binding</keyword>